<dbReference type="RefSeq" id="WP_324716422.1">
    <property type="nucleotide sequence ID" value="NZ_CP141615.1"/>
</dbReference>
<dbReference type="Proteomes" id="UP001332192">
    <property type="component" value="Chromosome"/>
</dbReference>
<protein>
    <submittedName>
        <fullName evidence="1">Uncharacterized protein</fullName>
    </submittedName>
</protein>
<dbReference type="EMBL" id="CP141615">
    <property type="protein sequence ID" value="WRP17150.1"/>
    <property type="molecule type" value="Genomic_DNA"/>
</dbReference>
<proteinExistence type="predicted"/>
<reference evidence="1 2" key="1">
    <citation type="journal article" date="2024" name="Front. Microbiol.">
        <title>Novel thermophilic genera Geochorda gen. nov. and Carboxydochorda gen. nov. from the deep terrestrial subsurface reveal the ecophysiological diversity in the class Limnochordia.</title>
        <authorList>
            <person name="Karnachuk O.V."/>
            <person name="Lukina A.P."/>
            <person name="Avakyan M.R."/>
            <person name="Kadnikov V.V."/>
            <person name="Begmatov S."/>
            <person name="Beletsky A.V."/>
            <person name="Vlasova K.G."/>
            <person name="Novikov A.A."/>
            <person name="Shcherbakova V.A."/>
            <person name="Mardanov A.V."/>
            <person name="Ravin N.V."/>
        </authorList>
    </citation>
    <scope>NUCLEOTIDE SEQUENCE [LARGE SCALE GENOMIC DNA]</scope>
    <source>
        <strain evidence="1 2">L945</strain>
    </source>
</reference>
<keyword evidence="2" id="KW-1185">Reference proteome</keyword>
<organism evidence="1 2">
    <name type="scientific">Carboxydichorda subterranea</name>
    <dbReference type="NCBI Taxonomy" id="3109565"/>
    <lineage>
        <taxon>Bacteria</taxon>
        <taxon>Bacillati</taxon>
        <taxon>Bacillota</taxon>
        <taxon>Limnochordia</taxon>
        <taxon>Limnochordales</taxon>
        <taxon>Geochordaceae</taxon>
        <taxon>Carboxydichorda</taxon>
    </lineage>
</organism>
<sequence length="328" mass="37543">MRAVMPPGEQRRFLRLVMQRIGAPTLRVAAERLSVSLPRLRGWHKEHRALPAEFVAMWSRTYDVPVPPGVRFRPENGFRDPCRGVSPAVKARIEEKVEKVRTAIERYHWGEGMSLEKLGPKLGYSSGRSLRNFCKQHGIPTRSFREAMELAKRQKTFGRPHTPEVRQRLSQLMHQRYASGWVATGGRCKKLRCESPYAGSVTLDGNWELLVARSLDRAGIPWVRNRKGYPYTGRDGKLHRYFPDFYLPELDLFLEVKGYVDPASAHKLRCFHERYPGRLVLLTGKRLFNALAKGQVDIVEILEDAVDGVRQRSSPRMAVSSGQLQATR</sequence>
<evidence type="ECO:0000313" key="1">
    <source>
        <dbReference type="EMBL" id="WRP17150.1"/>
    </source>
</evidence>
<evidence type="ECO:0000313" key="2">
    <source>
        <dbReference type="Proteomes" id="UP001332192"/>
    </source>
</evidence>
<accession>A0ABZ1BXD3</accession>
<gene>
    <name evidence="1" type="ORF">U7230_13840</name>
</gene>
<name>A0ABZ1BXD3_9FIRM</name>
<dbReference type="Gene3D" id="3.40.91.30">
    <property type="match status" value="1"/>
</dbReference>